<organism evidence="2 3">
    <name type="scientific">Linderina pennispora</name>
    <dbReference type="NCBI Taxonomy" id="61395"/>
    <lineage>
        <taxon>Eukaryota</taxon>
        <taxon>Fungi</taxon>
        <taxon>Fungi incertae sedis</taxon>
        <taxon>Zoopagomycota</taxon>
        <taxon>Kickxellomycotina</taxon>
        <taxon>Kickxellomycetes</taxon>
        <taxon>Kickxellales</taxon>
        <taxon>Kickxellaceae</taxon>
        <taxon>Linderina</taxon>
    </lineage>
</organism>
<dbReference type="Proteomes" id="UP000193922">
    <property type="component" value="Unassembled WGS sequence"/>
</dbReference>
<protein>
    <submittedName>
        <fullName evidence="2">Uncharacterized protein</fullName>
    </submittedName>
</protein>
<keyword evidence="3" id="KW-1185">Reference proteome</keyword>
<proteinExistence type="predicted"/>
<feature type="transmembrane region" description="Helical" evidence="1">
    <location>
        <begin position="90"/>
        <end position="110"/>
    </location>
</feature>
<dbReference type="GeneID" id="63799811"/>
<name>A0A1Y1VVR2_9FUNG</name>
<evidence type="ECO:0000256" key="1">
    <source>
        <dbReference type="SAM" id="Phobius"/>
    </source>
</evidence>
<keyword evidence="1" id="KW-1133">Transmembrane helix</keyword>
<keyword evidence="1" id="KW-0812">Transmembrane</keyword>
<evidence type="ECO:0000313" key="3">
    <source>
        <dbReference type="Proteomes" id="UP000193922"/>
    </source>
</evidence>
<dbReference type="RefSeq" id="XP_040739610.1">
    <property type="nucleotide sequence ID" value="XM_040883163.1"/>
</dbReference>
<comment type="caution">
    <text evidence="2">The sequence shown here is derived from an EMBL/GenBank/DDBJ whole genome shotgun (WGS) entry which is preliminary data.</text>
</comment>
<keyword evidence="1" id="KW-0472">Membrane</keyword>
<dbReference type="EMBL" id="MCFD01000032">
    <property type="protein sequence ID" value="ORX65379.1"/>
    <property type="molecule type" value="Genomic_DNA"/>
</dbReference>
<reference evidence="2 3" key="1">
    <citation type="submission" date="2016-07" db="EMBL/GenBank/DDBJ databases">
        <title>Pervasive Adenine N6-methylation of Active Genes in Fungi.</title>
        <authorList>
            <consortium name="DOE Joint Genome Institute"/>
            <person name="Mondo S.J."/>
            <person name="Dannebaum R.O."/>
            <person name="Kuo R.C."/>
            <person name="Labutti K."/>
            <person name="Haridas S."/>
            <person name="Kuo A."/>
            <person name="Salamov A."/>
            <person name="Ahrendt S.R."/>
            <person name="Lipzen A."/>
            <person name="Sullivan W."/>
            <person name="Andreopoulos W.B."/>
            <person name="Clum A."/>
            <person name="Lindquist E."/>
            <person name="Daum C."/>
            <person name="Ramamoorthy G.K."/>
            <person name="Gryganskyi A."/>
            <person name="Culley D."/>
            <person name="Magnuson J.K."/>
            <person name="James T.Y."/>
            <person name="O'Malley M.A."/>
            <person name="Stajich J.E."/>
            <person name="Spatafora J.W."/>
            <person name="Visel A."/>
            <person name="Grigoriev I.V."/>
        </authorList>
    </citation>
    <scope>NUCLEOTIDE SEQUENCE [LARGE SCALE GENOMIC DNA]</scope>
    <source>
        <strain evidence="2 3">ATCC 12442</strain>
    </source>
</reference>
<accession>A0A1Y1VVR2</accession>
<gene>
    <name evidence="2" type="ORF">DL89DRAFT_116625</name>
</gene>
<sequence>MPPCILAFLLPEPSFLLFSTHSTLPIATLVTRLAAKHILPQHYSSIAWHKPPRAGSSPSTSQGFSFTQFLFTQHTASSRRKRRNLLMSRMLLIDTSYAALSVAALVGLFFSTAPRRSLDEFSRKTATWISRRHAMVI</sequence>
<dbReference type="AlphaFoldDB" id="A0A1Y1VVR2"/>
<evidence type="ECO:0000313" key="2">
    <source>
        <dbReference type="EMBL" id="ORX65379.1"/>
    </source>
</evidence>